<keyword evidence="1" id="KW-0472">Membrane</keyword>
<feature type="transmembrane region" description="Helical" evidence="1">
    <location>
        <begin position="87"/>
        <end position="106"/>
    </location>
</feature>
<comment type="caution">
    <text evidence="3">The sequence shown here is derived from an EMBL/GenBank/DDBJ whole genome shotgun (WGS) entry which is preliminary data.</text>
</comment>
<feature type="transmembrane region" description="Helical" evidence="1">
    <location>
        <begin position="57"/>
        <end position="75"/>
    </location>
</feature>
<dbReference type="AlphaFoldDB" id="A0A919NQA5"/>
<feature type="transmembrane region" description="Helical" evidence="1">
    <location>
        <begin position="195"/>
        <end position="213"/>
    </location>
</feature>
<keyword evidence="1" id="KW-1133">Transmembrane helix</keyword>
<dbReference type="InterPro" id="IPR018677">
    <property type="entry name" value="DUF2157"/>
</dbReference>
<name>A0A919NQA5_9ACTN</name>
<sequence length="333" mass="33599">MELPGDAVDPDRLDAALERLVQRGVLDAAQAGAVRQEYAGPVEAGRPHGLRRQLGEIAGYLGASFVVGATLLFLGEQWDSLGRGGRVAILGAIAVVLLGAGVAVRSRSRAGDSVRRRLSSTLLTGAGLATGTAVYAMFDTSTTDAAGLVASVAGLAVVVGGYLLARSALGQLAAAVGAFAVVASLLSLLHLGDTAMLGAGTIALGLGWVLLLWRRLVAEHRFALAIAVTFGLGGAQLLVASDGGTQNYLGYALTAIVAGICFTAYARLRDWVVLAGGVIGATLVVPEFLYDISGGSLGASGVMLAAGVTLLAGSLAGLRLRNTTDSDPLAAAH</sequence>
<feature type="transmembrane region" description="Helical" evidence="1">
    <location>
        <begin position="296"/>
        <end position="318"/>
    </location>
</feature>
<feature type="transmembrane region" description="Helical" evidence="1">
    <location>
        <begin position="118"/>
        <end position="138"/>
    </location>
</feature>
<dbReference type="EMBL" id="BOMY01000033">
    <property type="protein sequence ID" value="GIF22290.1"/>
    <property type="molecule type" value="Genomic_DNA"/>
</dbReference>
<dbReference type="Proteomes" id="UP000623608">
    <property type="component" value="Unassembled WGS sequence"/>
</dbReference>
<feature type="transmembrane region" description="Helical" evidence="1">
    <location>
        <begin position="272"/>
        <end position="290"/>
    </location>
</feature>
<gene>
    <name evidence="3" type="ORF">Ate02nite_50200</name>
</gene>
<feature type="transmembrane region" description="Helical" evidence="1">
    <location>
        <begin position="172"/>
        <end position="189"/>
    </location>
</feature>
<dbReference type="RefSeq" id="WP_203809601.1">
    <property type="nucleotide sequence ID" value="NZ_BOMY01000033.1"/>
</dbReference>
<feature type="domain" description="DUF2157" evidence="2">
    <location>
        <begin position="19"/>
        <end position="164"/>
    </location>
</feature>
<evidence type="ECO:0000313" key="3">
    <source>
        <dbReference type="EMBL" id="GIF22290.1"/>
    </source>
</evidence>
<feature type="transmembrane region" description="Helical" evidence="1">
    <location>
        <begin position="222"/>
        <end position="241"/>
    </location>
</feature>
<protein>
    <recommendedName>
        <fullName evidence="2">DUF2157 domain-containing protein</fullName>
    </recommendedName>
</protein>
<organism evidence="3 4">
    <name type="scientific">Paractinoplanes tereljensis</name>
    <dbReference type="NCBI Taxonomy" id="571912"/>
    <lineage>
        <taxon>Bacteria</taxon>
        <taxon>Bacillati</taxon>
        <taxon>Actinomycetota</taxon>
        <taxon>Actinomycetes</taxon>
        <taxon>Micromonosporales</taxon>
        <taxon>Micromonosporaceae</taxon>
        <taxon>Paractinoplanes</taxon>
    </lineage>
</organism>
<keyword evidence="1" id="KW-0812">Transmembrane</keyword>
<feature type="transmembrane region" description="Helical" evidence="1">
    <location>
        <begin position="247"/>
        <end position="265"/>
    </location>
</feature>
<evidence type="ECO:0000313" key="4">
    <source>
        <dbReference type="Proteomes" id="UP000623608"/>
    </source>
</evidence>
<accession>A0A919NQA5</accession>
<evidence type="ECO:0000256" key="1">
    <source>
        <dbReference type="SAM" id="Phobius"/>
    </source>
</evidence>
<keyword evidence="4" id="KW-1185">Reference proteome</keyword>
<reference evidence="3" key="1">
    <citation type="submission" date="2021-01" db="EMBL/GenBank/DDBJ databases">
        <title>Whole genome shotgun sequence of Actinoplanes tereljensis NBRC 105297.</title>
        <authorList>
            <person name="Komaki H."/>
            <person name="Tamura T."/>
        </authorList>
    </citation>
    <scope>NUCLEOTIDE SEQUENCE</scope>
    <source>
        <strain evidence="3">NBRC 105297</strain>
    </source>
</reference>
<proteinExistence type="predicted"/>
<dbReference type="Pfam" id="PF09925">
    <property type="entry name" value="DUF2157"/>
    <property type="match status" value="1"/>
</dbReference>
<evidence type="ECO:0000259" key="2">
    <source>
        <dbReference type="Pfam" id="PF09925"/>
    </source>
</evidence>
<feature type="transmembrane region" description="Helical" evidence="1">
    <location>
        <begin position="144"/>
        <end position="165"/>
    </location>
</feature>